<evidence type="ECO:0000313" key="2">
    <source>
        <dbReference type="WBParaSite" id="jg24307"/>
    </source>
</evidence>
<proteinExistence type="predicted"/>
<reference evidence="2" key="1">
    <citation type="submission" date="2022-11" db="UniProtKB">
        <authorList>
            <consortium name="WormBaseParasite"/>
        </authorList>
    </citation>
    <scope>IDENTIFICATION</scope>
</reference>
<name>A0A915DYJ8_9BILA</name>
<keyword evidence="1" id="KW-1185">Reference proteome</keyword>
<evidence type="ECO:0000313" key="1">
    <source>
        <dbReference type="Proteomes" id="UP000887574"/>
    </source>
</evidence>
<dbReference type="AlphaFoldDB" id="A0A915DYJ8"/>
<protein>
    <submittedName>
        <fullName evidence="2">Uncharacterized protein</fullName>
    </submittedName>
</protein>
<organism evidence="1 2">
    <name type="scientific">Ditylenchus dipsaci</name>
    <dbReference type="NCBI Taxonomy" id="166011"/>
    <lineage>
        <taxon>Eukaryota</taxon>
        <taxon>Metazoa</taxon>
        <taxon>Ecdysozoa</taxon>
        <taxon>Nematoda</taxon>
        <taxon>Chromadorea</taxon>
        <taxon>Rhabditida</taxon>
        <taxon>Tylenchina</taxon>
        <taxon>Tylenchomorpha</taxon>
        <taxon>Sphaerularioidea</taxon>
        <taxon>Anguinidae</taxon>
        <taxon>Anguininae</taxon>
        <taxon>Ditylenchus</taxon>
    </lineage>
</organism>
<dbReference type="WBParaSite" id="jg24307">
    <property type="protein sequence ID" value="jg24307"/>
    <property type="gene ID" value="jg24307"/>
</dbReference>
<sequence length="70" mass="8152">MEVSQMMELMNYLKENGHMLAAQNIVINTNALEFDYHLFAQLQNQSTWSRNGKIFSISKKNKTVKFLALE</sequence>
<dbReference type="Proteomes" id="UP000887574">
    <property type="component" value="Unplaced"/>
</dbReference>
<accession>A0A915DYJ8</accession>